<dbReference type="Pfam" id="PF00903">
    <property type="entry name" value="Glyoxalase"/>
    <property type="match status" value="1"/>
</dbReference>
<sequence length="138" mass="14813">MNPRVSLITLAVDDLNRAVRFYQEGLGLPTAGIIGEAFENGAVAFFEMQQGFRLALWPRASLAADAGLPLSVASSTGVCLAHNVASKAEVDLVMAEVKAAGGTIVKPAKDTFWGGYAGYFQDLDMHLWEVAWNPEMLP</sequence>
<dbReference type="AlphaFoldDB" id="A0A7X2RV73"/>
<dbReference type="RefSeq" id="WP_154745285.1">
    <property type="nucleotide sequence ID" value="NZ_JBHSTG010000041.1"/>
</dbReference>
<organism evidence="2 3">
    <name type="scientific">Pseudomonas karstica</name>
    <dbReference type="NCBI Taxonomy" id="1055468"/>
    <lineage>
        <taxon>Bacteria</taxon>
        <taxon>Pseudomonadati</taxon>
        <taxon>Pseudomonadota</taxon>
        <taxon>Gammaproteobacteria</taxon>
        <taxon>Pseudomonadales</taxon>
        <taxon>Pseudomonadaceae</taxon>
        <taxon>Pseudomonas</taxon>
    </lineage>
</organism>
<name>A0A7X2RV73_9PSED</name>
<dbReference type="InterPro" id="IPR037523">
    <property type="entry name" value="VOC_core"/>
</dbReference>
<dbReference type="SUPFAM" id="SSF54593">
    <property type="entry name" value="Glyoxalase/Bleomycin resistance protein/Dihydroxybiphenyl dioxygenase"/>
    <property type="match status" value="1"/>
</dbReference>
<dbReference type="CDD" id="cd07251">
    <property type="entry name" value="VOC_like"/>
    <property type="match status" value="1"/>
</dbReference>
<dbReference type="Gene3D" id="3.10.180.10">
    <property type="entry name" value="2,3-Dihydroxybiphenyl 1,2-Dioxygenase, domain 1"/>
    <property type="match status" value="1"/>
</dbReference>
<dbReference type="InterPro" id="IPR029068">
    <property type="entry name" value="Glyas_Bleomycin-R_OHBP_Dase"/>
</dbReference>
<accession>A0A7X2RV73</accession>
<reference evidence="2 3" key="1">
    <citation type="submission" date="2019-11" db="EMBL/GenBank/DDBJ databases">
        <title>Pseudmonas karstica sp. nov. and Pseudomonas spelaei sp. nov. from caves.</title>
        <authorList>
            <person name="Zeman M."/>
        </authorList>
    </citation>
    <scope>NUCLEOTIDE SEQUENCE [LARGE SCALE GENOMIC DNA]</scope>
    <source>
        <strain evidence="2 3">CCM 7891</strain>
    </source>
</reference>
<dbReference type="PANTHER" id="PTHR36503">
    <property type="entry name" value="BLR2520 PROTEIN"/>
    <property type="match status" value="1"/>
</dbReference>
<evidence type="ECO:0000313" key="2">
    <source>
        <dbReference type="EMBL" id="MTD21707.1"/>
    </source>
</evidence>
<gene>
    <name evidence="2" type="ORF">GIR22_21505</name>
</gene>
<comment type="caution">
    <text evidence="2">The sequence shown here is derived from an EMBL/GenBank/DDBJ whole genome shotgun (WGS) entry which is preliminary data.</text>
</comment>
<keyword evidence="3" id="KW-1185">Reference proteome</keyword>
<dbReference type="EMBL" id="WLYI01000034">
    <property type="protein sequence ID" value="MTD21707.1"/>
    <property type="molecule type" value="Genomic_DNA"/>
</dbReference>
<dbReference type="Proteomes" id="UP000431485">
    <property type="component" value="Unassembled WGS sequence"/>
</dbReference>
<protein>
    <submittedName>
        <fullName evidence="2">VOC family protein</fullName>
    </submittedName>
</protein>
<feature type="domain" description="VOC" evidence="1">
    <location>
        <begin position="4"/>
        <end position="133"/>
    </location>
</feature>
<dbReference type="PANTHER" id="PTHR36503:SF1">
    <property type="entry name" value="BLR2520 PROTEIN"/>
    <property type="match status" value="1"/>
</dbReference>
<dbReference type="PROSITE" id="PS51819">
    <property type="entry name" value="VOC"/>
    <property type="match status" value="1"/>
</dbReference>
<evidence type="ECO:0000259" key="1">
    <source>
        <dbReference type="PROSITE" id="PS51819"/>
    </source>
</evidence>
<evidence type="ECO:0000313" key="3">
    <source>
        <dbReference type="Proteomes" id="UP000431485"/>
    </source>
</evidence>
<proteinExistence type="predicted"/>
<dbReference type="OrthoDB" id="4265398at2"/>
<dbReference type="InterPro" id="IPR004360">
    <property type="entry name" value="Glyas_Fos-R_dOase_dom"/>
</dbReference>